<feature type="transmembrane region" description="Helical" evidence="1">
    <location>
        <begin position="31"/>
        <end position="52"/>
    </location>
</feature>
<reference evidence="2" key="2">
    <citation type="journal article" date="2021" name="Data Brief">
        <title>Draft genome sequence data of the facultative, thermophilic, xylanolytic bacterium Paenibacillus sp. strain DA-C8.</title>
        <authorList>
            <person name="Chhe C."/>
            <person name="Uke A."/>
            <person name="Baramee S."/>
            <person name="Ungkulpasvich U."/>
            <person name="Tachaapaikoon C."/>
            <person name="Pason P."/>
            <person name="Waeonukul R."/>
            <person name="Ratanakhanokchai K."/>
            <person name="Kosugi A."/>
        </authorList>
    </citation>
    <scope>NUCLEOTIDE SEQUENCE</scope>
    <source>
        <strain evidence="2">DA-C8</strain>
    </source>
</reference>
<accession>A0A916QEZ1</accession>
<comment type="caution">
    <text evidence="2">The sequence shown here is derived from an EMBL/GenBank/DDBJ whole genome shotgun (WGS) entry which is preliminary data.</text>
</comment>
<keyword evidence="1" id="KW-1133">Transmembrane helix</keyword>
<sequence length="55" mass="6063">MELAVFTIVAFVLGGVLIMNRERIPERLRRPLAVTAVFLIAAAFVMVIARFMTAG</sequence>
<keyword evidence="1" id="KW-0472">Membrane</keyword>
<protein>
    <submittedName>
        <fullName evidence="2">Uncharacterized protein</fullName>
    </submittedName>
</protein>
<reference evidence="2" key="1">
    <citation type="submission" date="2020-08" db="EMBL/GenBank/DDBJ databases">
        <authorList>
            <person name="Uke A."/>
            <person name="Chhe C."/>
            <person name="Baramee S."/>
            <person name="Kosugi A."/>
        </authorList>
    </citation>
    <scope>NUCLEOTIDE SEQUENCE</scope>
    <source>
        <strain evidence="2">DA-C8</strain>
    </source>
</reference>
<evidence type="ECO:0000313" key="2">
    <source>
        <dbReference type="EMBL" id="GFR39527.1"/>
    </source>
</evidence>
<dbReference type="AlphaFoldDB" id="A0A916QEZ1"/>
<keyword evidence="3" id="KW-1185">Reference proteome</keyword>
<keyword evidence="1" id="KW-0812">Transmembrane</keyword>
<gene>
    <name evidence="2" type="ORF">PRECH8_28230</name>
</gene>
<organism evidence="2 3">
    <name type="scientific">Insulibacter thermoxylanivorax</name>
    <dbReference type="NCBI Taxonomy" id="2749268"/>
    <lineage>
        <taxon>Bacteria</taxon>
        <taxon>Bacillati</taxon>
        <taxon>Bacillota</taxon>
        <taxon>Bacilli</taxon>
        <taxon>Bacillales</taxon>
        <taxon>Paenibacillaceae</taxon>
        <taxon>Insulibacter</taxon>
    </lineage>
</organism>
<dbReference type="RefSeq" id="WP_200967711.1">
    <property type="nucleotide sequence ID" value="NZ_BMAQ01000048.1"/>
</dbReference>
<dbReference type="Proteomes" id="UP000654993">
    <property type="component" value="Unassembled WGS sequence"/>
</dbReference>
<dbReference type="EMBL" id="BMAQ01000048">
    <property type="protein sequence ID" value="GFR39527.1"/>
    <property type="molecule type" value="Genomic_DNA"/>
</dbReference>
<name>A0A916QEZ1_9BACL</name>
<evidence type="ECO:0000313" key="3">
    <source>
        <dbReference type="Proteomes" id="UP000654993"/>
    </source>
</evidence>
<evidence type="ECO:0000256" key="1">
    <source>
        <dbReference type="SAM" id="Phobius"/>
    </source>
</evidence>
<proteinExistence type="predicted"/>